<evidence type="ECO:0000313" key="10">
    <source>
        <dbReference type="Proteomes" id="UP000182444"/>
    </source>
</evidence>
<evidence type="ECO:0000313" key="9">
    <source>
        <dbReference type="EMBL" id="AOW04294.1"/>
    </source>
</evidence>
<comment type="subcellular location">
    <subcellularLocation>
        <location evidence="1">Endomembrane system</location>
        <topology evidence="1">Multi-pass membrane protein</topology>
    </subcellularLocation>
    <subcellularLocation>
        <location evidence="2">Golgi apparatus membrane</location>
    </subcellularLocation>
</comment>
<dbReference type="GO" id="GO:0046873">
    <property type="term" value="F:metal ion transmembrane transporter activity"/>
    <property type="evidence" value="ECO:0007669"/>
    <property type="project" value="InterPro"/>
</dbReference>
<organism evidence="9 10">
    <name type="scientific">Yarrowia lipolytica</name>
    <name type="common">Candida lipolytica</name>
    <dbReference type="NCBI Taxonomy" id="4952"/>
    <lineage>
        <taxon>Eukaryota</taxon>
        <taxon>Fungi</taxon>
        <taxon>Dikarya</taxon>
        <taxon>Ascomycota</taxon>
        <taxon>Saccharomycotina</taxon>
        <taxon>Dipodascomycetes</taxon>
        <taxon>Dipodascales</taxon>
        <taxon>Dipodascales incertae sedis</taxon>
        <taxon>Yarrowia</taxon>
    </lineage>
</organism>
<evidence type="ECO:0000256" key="1">
    <source>
        <dbReference type="ARBA" id="ARBA00004127"/>
    </source>
</evidence>
<dbReference type="RefSeq" id="XP_503012.3">
    <property type="nucleotide sequence ID" value="XM_503012.3"/>
</dbReference>
<evidence type="ECO:0000256" key="2">
    <source>
        <dbReference type="ARBA" id="ARBA00004394"/>
    </source>
</evidence>
<dbReference type="PANTHER" id="PTHR16133:SF0">
    <property type="entry name" value="ZINC_IRON REGULATED TRANSPORTER-RELATED PROTEIN 102B, ISOFORM E"/>
    <property type="match status" value="1"/>
</dbReference>
<keyword evidence="3 8" id="KW-0812">Transmembrane</keyword>
<feature type="transmembrane region" description="Helical" evidence="8">
    <location>
        <begin position="35"/>
        <end position="54"/>
    </location>
</feature>
<keyword evidence="4 8" id="KW-1133">Transmembrane helix</keyword>
<dbReference type="PANTHER" id="PTHR16133">
    <property type="entry name" value="SOLUTE CARRIER FAMILY 39 ZINC TRANSPORTER , MEMBER 9-RELATED"/>
    <property type="match status" value="1"/>
</dbReference>
<dbReference type="KEGG" id="yli:2911148"/>
<dbReference type="eggNOG" id="KOG3907">
    <property type="taxonomic scope" value="Eukaryota"/>
</dbReference>
<feature type="compositionally biased region" description="Low complexity" evidence="7">
    <location>
        <begin position="131"/>
        <end position="147"/>
    </location>
</feature>
<dbReference type="VEuPathDB" id="FungiDB:YALI1_D24095g"/>
<evidence type="ECO:0000256" key="5">
    <source>
        <dbReference type="ARBA" id="ARBA00023034"/>
    </source>
</evidence>
<feature type="transmembrane region" description="Helical" evidence="8">
    <location>
        <begin position="6"/>
        <end position="28"/>
    </location>
</feature>
<evidence type="ECO:0000256" key="6">
    <source>
        <dbReference type="ARBA" id="ARBA00023136"/>
    </source>
</evidence>
<dbReference type="Proteomes" id="UP000182444">
    <property type="component" value="Chromosome 1D"/>
</dbReference>
<keyword evidence="5" id="KW-0333">Golgi apparatus</keyword>
<gene>
    <name evidence="9" type="ORF">YALI1_D24095g</name>
</gene>
<feature type="transmembrane region" description="Helical" evidence="8">
    <location>
        <begin position="74"/>
        <end position="91"/>
    </location>
</feature>
<dbReference type="InterPro" id="IPR045891">
    <property type="entry name" value="ZIP9"/>
</dbReference>
<dbReference type="GeneID" id="2911148"/>
<reference evidence="9 10" key="1">
    <citation type="journal article" date="2016" name="PLoS ONE">
        <title>Sequence Assembly of Yarrowia lipolytica Strain W29/CLIB89 Shows Transposable Element Diversity.</title>
        <authorList>
            <person name="Magnan C."/>
            <person name="Yu J."/>
            <person name="Chang I."/>
            <person name="Jahn E."/>
            <person name="Kanomata Y."/>
            <person name="Wu J."/>
            <person name="Zeller M."/>
            <person name="Oakes M."/>
            <person name="Baldi P."/>
            <person name="Sandmeyer S."/>
        </authorList>
    </citation>
    <scope>NUCLEOTIDE SEQUENCE [LARGE SCALE GENOMIC DNA]</scope>
    <source>
        <strain evidence="10">CLIB89(W29)</strain>
    </source>
</reference>
<accession>A0A1D8NF87</accession>
<dbReference type="VEuPathDB" id="FungiDB:YALI0_D19008g"/>
<dbReference type="GO" id="GO:0000139">
    <property type="term" value="C:Golgi membrane"/>
    <property type="evidence" value="ECO:0007669"/>
    <property type="project" value="UniProtKB-SubCell"/>
</dbReference>
<feature type="transmembrane region" description="Helical" evidence="8">
    <location>
        <begin position="181"/>
        <end position="203"/>
    </location>
</feature>
<dbReference type="EMBL" id="CP017556">
    <property type="protein sequence ID" value="AOW04294.1"/>
    <property type="molecule type" value="Genomic_DNA"/>
</dbReference>
<dbReference type="GO" id="GO:0006829">
    <property type="term" value="P:zinc ion transport"/>
    <property type="evidence" value="ECO:0007669"/>
    <property type="project" value="InterPro"/>
</dbReference>
<feature type="transmembrane region" description="Helical" evidence="8">
    <location>
        <begin position="251"/>
        <end position="271"/>
    </location>
</feature>
<keyword evidence="6 8" id="KW-0472">Membrane</keyword>
<evidence type="ECO:0000256" key="7">
    <source>
        <dbReference type="SAM" id="MobiDB-lite"/>
    </source>
</evidence>
<proteinExistence type="predicted"/>
<feature type="transmembrane region" description="Helical" evidence="8">
    <location>
        <begin position="215"/>
        <end position="239"/>
    </location>
</feature>
<dbReference type="AlphaFoldDB" id="A0A1D8NF87"/>
<feature type="transmembrane region" description="Helical" evidence="8">
    <location>
        <begin position="292"/>
        <end position="313"/>
    </location>
</feature>
<dbReference type="InterPro" id="IPR003689">
    <property type="entry name" value="ZIP"/>
</dbReference>
<sequence>MNGFATILLLSLIMGVAAFVAGLLPVILPLSPAKIRAISALGMGILLGTSLIVIIPEGVETLYNETGEDSGSGAPAVGISLLLGFLIMYLIDNIPLISQIWKGIGNFQRVDVELGEVDTGDAETIVDDSRASTANSTSQSTANSAGQASARATTTGLVIHALADGVAVGSSVSAGNSKLELIIFVAIMIHKAPAAFGLSAVLLRCGLTNGQVKLHLGAFAASTPVGSILTWALIKVIAGDSSGGSTGSGSIHWWTAVLLLFSGGTFLYVAVHVMQELTGEDHGSQAKASEKFTPADLGFSVIGMLIPLLTLFLPDVE</sequence>
<evidence type="ECO:0008006" key="11">
    <source>
        <dbReference type="Google" id="ProtNLM"/>
    </source>
</evidence>
<dbReference type="Pfam" id="PF02535">
    <property type="entry name" value="Zip"/>
    <property type="match status" value="1"/>
</dbReference>
<evidence type="ECO:0000256" key="4">
    <source>
        <dbReference type="ARBA" id="ARBA00022989"/>
    </source>
</evidence>
<evidence type="ECO:0000256" key="8">
    <source>
        <dbReference type="SAM" id="Phobius"/>
    </source>
</evidence>
<name>A0A1D8NF87_YARLL</name>
<feature type="region of interest" description="Disordered" evidence="7">
    <location>
        <begin position="127"/>
        <end position="147"/>
    </location>
</feature>
<evidence type="ECO:0000256" key="3">
    <source>
        <dbReference type="ARBA" id="ARBA00022692"/>
    </source>
</evidence>
<protein>
    <recommendedName>
        <fullName evidence="11">Zinc/iron permease</fullName>
    </recommendedName>
</protein>